<evidence type="ECO:0000313" key="2">
    <source>
        <dbReference type="EMBL" id="KAF8907931.1"/>
    </source>
</evidence>
<feature type="region of interest" description="Disordered" evidence="1">
    <location>
        <begin position="393"/>
        <end position="435"/>
    </location>
</feature>
<protein>
    <submittedName>
        <fullName evidence="2">Uncharacterized protein</fullName>
    </submittedName>
</protein>
<reference evidence="2" key="1">
    <citation type="submission" date="2020-11" db="EMBL/GenBank/DDBJ databases">
        <authorList>
            <consortium name="DOE Joint Genome Institute"/>
            <person name="Ahrendt S."/>
            <person name="Riley R."/>
            <person name="Andreopoulos W."/>
            <person name="LaButti K."/>
            <person name="Pangilinan J."/>
            <person name="Ruiz-duenas F.J."/>
            <person name="Barrasa J.M."/>
            <person name="Sanchez-Garcia M."/>
            <person name="Camarero S."/>
            <person name="Miyauchi S."/>
            <person name="Serrano A."/>
            <person name="Linde D."/>
            <person name="Babiker R."/>
            <person name="Drula E."/>
            <person name="Ayuso-Fernandez I."/>
            <person name="Pacheco R."/>
            <person name="Padilla G."/>
            <person name="Ferreira P."/>
            <person name="Barriuso J."/>
            <person name="Kellner H."/>
            <person name="Castanera R."/>
            <person name="Alfaro M."/>
            <person name="Ramirez L."/>
            <person name="Pisabarro A.G."/>
            <person name="Kuo A."/>
            <person name="Tritt A."/>
            <person name="Lipzen A."/>
            <person name="He G."/>
            <person name="Yan M."/>
            <person name="Ng V."/>
            <person name="Cullen D."/>
            <person name="Martin F."/>
            <person name="Rosso M.-N."/>
            <person name="Henrissat B."/>
            <person name="Hibbett D."/>
            <person name="Martinez A.T."/>
            <person name="Grigoriev I.V."/>
        </authorList>
    </citation>
    <scope>NUCLEOTIDE SEQUENCE</scope>
    <source>
        <strain evidence="2">AH 44721</strain>
    </source>
</reference>
<dbReference type="AlphaFoldDB" id="A0A9P5NY95"/>
<feature type="compositionally biased region" description="Polar residues" evidence="1">
    <location>
        <begin position="7"/>
        <end position="33"/>
    </location>
</feature>
<feature type="region of interest" description="Disordered" evidence="1">
    <location>
        <begin position="306"/>
        <end position="350"/>
    </location>
</feature>
<dbReference type="EMBL" id="JADNYJ010000013">
    <property type="protein sequence ID" value="KAF8907931.1"/>
    <property type="molecule type" value="Genomic_DNA"/>
</dbReference>
<evidence type="ECO:0000313" key="3">
    <source>
        <dbReference type="Proteomes" id="UP000724874"/>
    </source>
</evidence>
<keyword evidence="3" id="KW-1185">Reference proteome</keyword>
<feature type="region of interest" description="Disordered" evidence="1">
    <location>
        <begin position="1"/>
        <end position="33"/>
    </location>
</feature>
<dbReference type="Proteomes" id="UP000724874">
    <property type="component" value="Unassembled WGS sequence"/>
</dbReference>
<sequence length="435" mass="48095">MLPPTSTPTHASGRQPTLNHPRQASTQRLGRTGSTYFSSECLADPSHPFPSDLTFNNGEQQDAFGLFGNSPTFSLPDAGLFNYAHDSNPPTERSLRLGEAISSFQHSQDISNSTITPPSLLKFHDSVNPFQLDEQMAYVQAHTSTSNTGTSSERQNLRREAFYAPTSREGTNYYNYEVPSPAYQEQIDLLYGQSPPSSSGIAQQHPSLCYPQPLSAAPYNNNNAPANNAPKPLIQPLAVQPPTTISGLALQHHPGHYPTMDIPTAGGPQHLREPQEQQHPEGSALHRGEAEPHSIIISYRTFITGNSTSSENDYIEQERGNGKSSDGSSPQETGSVGSEMPIQPPEIYPSFEGSIMQRSDRRYRLSLNNPASAHAHPCRPLHHPPLRLQTHQCQPKKVCRRGKGHQKRRKRSRRILGECSGNRRTQGTRIDQRYA</sequence>
<feature type="compositionally biased region" description="Polar residues" evidence="1">
    <location>
        <begin position="322"/>
        <end position="336"/>
    </location>
</feature>
<evidence type="ECO:0000256" key="1">
    <source>
        <dbReference type="SAM" id="MobiDB-lite"/>
    </source>
</evidence>
<feature type="compositionally biased region" description="Basic and acidic residues" evidence="1">
    <location>
        <begin position="270"/>
        <end position="290"/>
    </location>
</feature>
<gene>
    <name evidence="2" type="ORF">CPB84DRAFT_1768139</name>
</gene>
<organism evidence="2 3">
    <name type="scientific">Gymnopilus junonius</name>
    <name type="common">Spectacular rustgill mushroom</name>
    <name type="synonym">Gymnopilus spectabilis subsp. junonius</name>
    <dbReference type="NCBI Taxonomy" id="109634"/>
    <lineage>
        <taxon>Eukaryota</taxon>
        <taxon>Fungi</taxon>
        <taxon>Dikarya</taxon>
        <taxon>Basidiomycota</taxon>
        <taxon>Agaricomycotina</taxon>
        <taxon>Agaricomycetes</taxon>
        <taxon>Agaricomycetidae</taxon>
        <taxon>Agaricales</taxon>
        <taxon>Agaricineae</taxon>
        <taxon>Hymenogastraceae</taxon>
        <taxon>Gymnopilus</taxon>
    </lineage>
</organism>
<comment type="caution">
    <text evidence="2">The sequence shown here is derived from an EMBL/GenBank/DDBJ whole genome shotgun (WGS) entry which is preliminary data.</text>
</comment>
<feature type="region of interest" description="Disordered" evidence="1">
    <location>
        <begin position="247"/>
        <end position="290"/>
    </location>
</feature>
<proteinExistence type="predicted"/>
<name>A0A9P5NY95_GYMJU</name>
<accession>A0A9P5NY95</accession>
<feature type="compositionally biased region" description="Basic residues" evidence="1">
    <location>
        <begin position="397"/>
        <end position="414"/>
    </location>
</feature>